<organism evidence="2 3">
    <name type="scientific">Streptomyces smaragdinus</name>
    <dbReference type="NCBI Taxonomy" id="2585196"/>
    <lineage>
        <taxon>Bacteria</taxon>
        <taxon>Bacillati</taxon>
        <taxon>Actinomycetota</taxon>
        <taxon>Actinomycetes</taxon>
        <taxon>Kitasatosporales</taxon>
        <taxon>Streptomycetaceae</taxon>
        <taxon>Streptomyces</taxon>
    </lineage>
</organism>
<dbReference type="AlphaFoldDB" id="A0A7K0CPT6"/>
<dbReference type="CDD" id="cd04301">
    <property type="entry name" value="NAT_SF"/>
    <property type="match status" value="1"/>
</dbReference>
<comment type="caution">
    <text evidence="2">The sequence shown here is derived from an EMBL/GenBank/DDBJ whole genome shotgun (WGS) entry which is preliminary data.</text>
</comment>
<dbReference type="EMBL" id="WEGJ01000033">
    <property type="protein sequence ID" value="MQY15459.1"/>
    <property type="molecule type" value="Genomic_DNA"/>
</dbReference>
<dbReference type="Pfam" id="PF00583">
    <property type="entry name" value="Acetyltransf_1"/>
    <property type="match status" value="1"/>
</dbReference>
<dbReference type="OrthoDB" id="3239945at2"/>
<name>A0A7K0CPT6_9ACTN</name>
<sequence length="191" mass="20363">MDGTEQITVAPATPGTWDDVTELLGRRGAVKGCWCMWFRQSPQERRETGDAERREALKGLVDAGAPTGLVAYRGGKPAGWVSVAPYGDFSRLGRSPVSKPVDDTPVWSLVCLYVGREHRGAGVARALVRAGVDYARDGGAKVVEAYPVDDALGPVAADDAYHGLVSLLAAEGFTEVARRTPKRPVMRVAVG</sequence>
<proteinExistence type="predicted"/>
<dbReference type="PROSITE" id="PS51186">
    <property type="entry name" value="GNAT"/>
    <property type="match status" value="1"/>
</dbReference>
<dbReference type="RefSeq" id="WP_153456277.1">
    <property type="nucleotide sequence ID" value="NZ_WEGJ01000033.1"/>
</dbReference>
<dbReference type="Gene3D" id="3.40.630.30">
    <property type="match status" value="1"/>
</dbReference>
<feature type="domain" description="N-acetyltransferase" evidence="1">
    <location>
        <begin position="7"/>
        <end position="191"/>
    </location>
</feature>
<reference evidence="2 3" key="1">
    <citation type="submission" date="2019-10" db="EMBL/GenBank/DDBJ databases">
        <title>Streptomyces smaragdinus sp. nov. and Streptomyces fabii sp. nov., isolated from the gut of fungus growing-termite Macrotermes natalensis.</title>
        <authorList>
            <person name="Schwitalla J."/>
            <person name="Benndorf R."/>
            <person name="Martin K."/>
            <person name="De Beer W."/>
            <person name="Kaster A.-K."/>
            <person name="Vollmers J."/>
            <person name="Poulsen M."/>
            <person name="Beemelmanns C."/>
        </authorList>
    </citation>
    <scope>NUCLEOTIDE SEQUENCE [LARGE SCALE GENOMIC DNA]</scope>
    <source>
        <strain evidence="2 3">RB5</strain>
    </source>
</reference>
<gene>
    <name evidence="2" type="ORF">SRB5_56410</name>
</gene>
<evidence type="ECO:0000259" key="1">
    <source>
        <dbReference type="PROSITE" id="PS51186"/>
    </source>
</evidence>
<accession>A0A7K0CPT6</accession>
<dbReference type="InterPro" id="IPR016181">
    <property type="entry name" value="Acyl_CoA_acyltransferase"/>
</dbReference>
<dbReference type="GO" id="GO:0016747">
    <property type="term" value="F:acyltransferase activity, transferring groups other than amino-acyl groups"/>
    <property type="evidence" value="ECO:0007669"/>
    <property type="project" value="InterPro"/>
</dbReference>
<evidence type="ECO:0000313" key="2">
    <source>
        <dbReference type="EMBL" id="MQY15459.1"/>
    </source>
</evidence>
<keyword evidence="3" id="KW-1185">Reference proteome</keyword>
<protein>
    <recommendedName>
        <fullName evidence="1">N-acetyltransferase domain-containing protein</fullName>
    </recommendedName>
</protein>
<dbReference type="Proteomes" id="UP000466345">
    <property type="component" value="Unassembled WGS sequence"/>
</dbReference>
<dbReference type="InterPro" id="IPR000182">
    <property type="entry name" value="GNAT_dom"/>
</dbReference>
<evidence type="ECO:0000313" key="3">
    <source>
        <dbReference type="Proteomes" id="UP000466345"/>
    </source>
</evidence>
<dbReference type="SUPFAM" id="SSF55729">
    <property type="entry name" value="Acyl-CoA N-acyltransferases (Nat)"/>
    <property type="match status" value="1"/>
</dbReference>